<evidence type="ECO:0000313" key="2">
    <source>
        <dbReference type="Proteomes" id="UP000187429"/>
    </source>
</evidence>
<protein>
    <submittedName>
        <fullName evidence="1">Uncharacterized protein</fullName>
    </submittedName>
</protein>
<dbReference type="AlphaFoldDB" id="A0A1R1XU01"/>
<dbReference type="EMBL" id="LSSM01003367">
    <property type="protein sequence ID" value="OMJ18120.1"/>
    <property type="molecule type" value="Genomic_DNA"/>
</dbReference>
<evidence type="ECO:0000313" key="1">
    <source>
        <dbReference type="EMBL" id="OMJ18120.1"/>
    </source>
</evidence>
<keyword evidence="2" id="KW-1185">Reference proteome</keyword>
<organism evidence="1 2">
    <name type="scientific">Smittium culicis</name>
    <dbReference type="NCBI Taxonomy" id="133412"/>
    <lineage>
        <taxon>Eukaryota</taxon>
        <taxon>Fungi</taxon>
        <taxon>Fungi incertae sedis</taxon>
        <taxon>Zoopagomycota</taxon>
        <taxon>Kickxellomycotina</taxon>
        <taxon>Harpellomycetes</taxon>
        <taxon>Harpellales</taxon>
        <taxon>Legeriomycetaceae</taxon>
        <taxon>Smittium</taxon>
    </lineage>
</organism>
<comment type="caution">
    <text evidence="1">The sequence shown here is derived from an EMBL/GenBank/DDBJ whole genome shotgun (WGS) entry which is preliminary data.</text>
</comment>
<gene>
    <name evidence="1" type="ORF">AYI69_g7160</name>
</gene>
<name>A0A1R1XU01_9FUNG</name>
<reference evidence="2" key="1">
    <citation type="submission" date="2017-01" db="EMBL/GenBank/DDBJ databases">
        <authorList>
            <person name="Wang Y."/>
            <person name="White M."/>
            <person name="Kvist S."/>
            <person name="Moncalvo J.-M."/>
        </authorList>
    </citation>
    <scope>NUCLEOTIDE SEQUENCE [LARGE SCALE GENOMIC DNA]</scope>
    <source>
        <strain evidence="2">ID-206-W2</strain>
    </source>
</reference>
<accession>A0A1R1XU01</accession>
<dbReference type="Proteomes" id="UP000187429">
    <property type="component" value="Unassembled WGS sequence"/>
</dbReference>
<feature type="non-terminal residue" evidence="1">
    <location>
        <position position="16"/>
    </location>
</feature>
<proteinExistence type="predicted"/>
<sequence length="16" mass="1878">MFLKSVGRERANPFPE</sequence>